<feature type="region of interest" description="Disordered" evidence="1">
    <location>
        <begin position="298"/>
        <end position="328"/>
    </location>
</feature>
<reference evidence="2" key="1">
    <citation type="submission" date="2020-11" db="EMBL/GenBank/DDBJ databases">
        <authorList>
            <person name="Tran Van P."/>
        </authorList>
    </citation>
    <scope>NUCLEOTIDE SEQUENCE</scope>
</reference>
<dbReference type="EMBL" id="OC858223">
    <property type="protein sequence ID" value="CAD7626192.1"/>
    <property type="molecule type" value="Genomic_DNA"/>
</dbReference>
<feature type="non-terminal residue" evidence="2">
    <location>
        <position position="1"/>
    </location>
</feature>
<dbReference type="EMBL" id="CAJPIZ010003648">
    <property type="protein sequence ID" value="CAG2106622.1"/>
    <property type="molecule type" value="Genomic_DNA"/>
</dbReference>
<evidence type="ECO:0000313" key="3">
    <source>
        <dbReference type="Proteomes" id="UP000759131"/>
    </source>
</evidence>
<feature type="region of interest" description="Disordered" evidence="1">
    <location>
        <begin position="72"/>
        <end position="91"/>
    </location>
</feature>
<protein>
    <submittedName>
        <fullName evidence="2">Uncharacterized protein</fullName>
    </submittedName>
</protein>
<keyword evidence="3" id="KW-1185">Reference proteome</keyword>
<feature type="compositionally biased region" description="Pro residues" evidence="1">
    <location>
        <begin position="43"/>
        <end position="55"/>
    </location>
</feature>
<name>A0A7R9KNN5_9ACAR</name>
<proteinExistence type="predicted"/>
<evidence type="ECO:0000256" key="1">
    <source>
        <dbReference type="SAM" id="MobiDB-lite"/>
    </source>
</evidence>
<sequence>MKVLVELNDNEDREAEKKASTAGDNTSQSVCTNSESNSDSVPAPEPQSPPPPSPPKLSHKLPGIVVKAVVRDDSARPATQKRAIDVTARNDSSDTNAKVLAVGVANDGRQTHPCPPTSRAIAPKPAFARKPKPLRPGSHPSAPINYLDVELNATDFATTATSPHMPYTTHTVCVATVWVMGMKFPEAERRPVVELIQILKANAGANYREVVPQLMAKSGFDGWHYDKCLNYFHNAFDLYKKTLANCPNRETAATVYPLFDTMHSFVPYFLVNVKDLMKLKRLFAQKCGDKLTTGADTRLPTATTAPGVRGKVPKTSAKTHSNSAQHQPIGATKTMVNPELQALYQVCTGITDTDVTTFTQLCRCVGETVDTLGSFVDNRKQFWPHVNRLMAECGYPLPKQNTYRKLFTAHVCTYYKI</sequence>
<evidence type="ECO:0000313" key="2">
    <source>
        <dbReference type="EMBL" id="CAD7626192.1"/>
    </source>
</evidence>
<feature type="compositionally biased region" description="Polar residues" evidence="1">
    <location>
        <begin position="22"/>
        <end position="39"/>
    </location>
</feature>
<feature type="region of interest" description="Disordered" evidence="1">
    <location>
        <begin position="1"/>
        <end position="60"/>
    </location>
</feature>
<gene>
    <name evidence="2" type="ORF">OSB1V03_LOCUS6625</name>
</gene>
<accession>A0A7R9KNN5</accession>
<organism evidence="2">
    <name type="scientific">Medioppia subpectinata</name>
    <dbReference type="NCBI Taxonomy" id="1979941"/>
    <lineage>
        <taxon>Eukaryota</taxon>
        <taxon>Metazoa</taxon>
        <taxon>Ecdysozoa</taxon>
        <taxon>Arthropoda</taxon>
        <taxon>Chelicerata</taxon>
        <taxon>Arachnida</taxon>
        <taxon>Acari</taxon>
        <taxon>Acariformes</taxon>
        <taxon>Sarcoptiformes</taxon>
        <taxon>Oribatida</taxon>
        <taxon>Brachypylina</taxon>
        <taxon>Oppioidea</taxon>
        <taxon>Oppiidae</taxon>
        <taxon>Medioppia</taxon>
    </lineage>
</organism>
<dbReference type="Proteomes" id="UP000759131">
    <property type="component" value="Unassembled WGS sequence"/>
</dbReference>
<dbReference type="AlphaFoldDB" id="A0A7R9KNN5"/>
<feature type="compositionally biased region" description="Polar residues" evidence="1">
    <location>
        <begin position="316"/>
        <end position="326"/>
    </location>
</feature>